<evidence type="ECO:0000313" key="7">
    <source>
        <dbReference type="Proteomes" id="UP001197247"/>
    </source>
</evidence>
<evidence type="ECO:0000313" key="6">
    <source>
        <dbReference type="EMBL" id="MBT0768777.1"/>
    </source>
</evidence>
<keyword evidence="4" id="KW-0804">Transcription</keyword>
<feature type="domain" description="HTH lysR-type" evidence="5">
    <location>
        <begin position="3"/>
        <end position="60"/>
    </location>
</feature>
<sequence length="311" mass="33686">MKIDPRRLRFLLAIAREGGVLAAADELGVTPSAVSQQLARLESESGCALVIRTSHGVLLTEAGQAMVEAAEDIERALNLVRAKLLEDEVDPVGTVRVGIFQTFLRVVFAPNLREWRNRHPRLRFEVREDDQEELLRQLRSGDLDMVVLELDAQQASPRLPKNMTETPLLDEPWRLVVPSGAQQASGEQVDVVDIARQSLPWLGLDASAAGAQATHRVRRALGVSGPMVHTYQDIHTALALVAAGEGVALVPSLALFGVSHPGVSPLEIPGLGTRRIVLRRYEGRAVPEALDVAASLIREAAAAVSLEETIS</sequence>
<accession>A0ABS5TCG6</accession>
<gene>
    <name evidence="6" type="ORF">KIH74_07560</name>
</gene>
<dbReference type="SUPFAM" id="SSF46785">
    <property type="entry name" value="Winged helix' DNA-binding domain"/>
    <property type="match status" value="1"/>
</dbReference>
<dbReference type="Pfam" id="PF00126">
    <property type="entry name" value="HTH_1"/>
    <property type="match status" value="1"/>
</dbReference>
<proteinExistence type="inferred from homology"/>
<comment type="similarity">
    <text evidence="1">Belongs to the LysR transcriptional regulatory family.</text>
</comment>
<dbReference type="PROSITE" id="PS50931">
    <property type="entry name" value="HTH_LYSR"/>
    <property type="match status" value="1"/>
</dbReference>
<evidence type="ECO:0000256" key="4">
    <source>
        <dbReference type="ARBA" id="ARBA00023163"/>
    </source>
</evidence>
<dbReference type="Gene3D" id="3.40.190.10">
    <property type="entry name" value="Periplasmic binding protein-like II"/>
    <property type="match status" value="2"/>
</dbReference>
<dbReference type="InterPro" id="IPR036388">
    <property type="entry name" value="WH-like_DNA-bd_sf"/>
</dbReference>
<keyword evidence="3" id="KW-0238">DNA-binding</keyword>
<evidence type="ECO:0000256" key="2">
    <source>
        <dbReference type="ARBA" id="ARBA00023015"/>
    </source>
</evidence>
<protein>
    <submittedName>
        <fullName evidence="6">LysR family transcriptional regulator</fullName>
    </submittedName>
</protein>
<dbReference type="RefSeq" id="WP_214155084.1">
    <property type="nucleotide sequence ID" value="NZ_JAHBAY010000003.1"/>
</dbReference>
<evidence type="ECO:0000256" key="1">
    <source>
        <dbReference type="ARBA" id="ARBA00009437"/>
    </source>
</evidence>
<reference evidence="6 7" key="1">
    <citation type="submission" date="2021-05" db="EMBL/GenBank/DDBJ databases">
        <title>Kineosporia and Streptomyces sp. nov. two new marine actinobacteria isolated from Coral.</title>
        <authorList>
            <person name="Buangrab K."/>
            <person name="Sutthacheep M."/>
            <person name="Yeemin T."/>
            <person name="Harunari E."/>
            <person name="Igarashi Y."/>
            <person name="Kanchanasin P."/>
            <person name="Tanasupawat S."/>
            <person name="Phongsopitanun W."/>
        </authorList>
    </citation>
    <scope>NUCLEOTIDE SEQUENCE [LARGE SCALE GENOMIC DNA]</scope>
    <source>
        <strain evidence="6 7">J2-2</strain>
    </source>
</reference>
<dbReference type="PANTHER" id="PTHR30346:SF29">
    <property type="entry name" value="LYSR SUBSTRATE-BINDING"/>
    <property type="match status" value="1"/>
</dbReference>
<dbReference type="Proteomes" id="UP001197247">
    <property type="component" value="Unassembled WGS sequence"/>
</dbReference>
<dbReference type="SUPFAM" id="SSF53850">
    <property type="entry name" value="Periplasmic binding protein-like II"/>
    <property type="match status" value="1"/>
</dbReference>
<dbReference type="PANTHER" id="PTHR30346">
    <property type="entry name" value="TRANSCRIPTIONAL DUAL REGULATOR HCAR-RELATED"/>
    <property type="match status" value="1"/>
</dbReference>
<dbReference type="InterPro" id="IPR036390">
    <property type="entry name" value="WH_DNA-bd_sf"/>
</dbReference>
<organism evidence="6 7">
    <name type="scientific">Kineosporia corallincola</name>
    <dbReference type="NCBI Taxonomy" id="2835133"/>
    <lineage>
        <taxon>Bacteria</taxon>
        <taxon>Bacillati</taxon>
        <taxon>Actinomycetota</taxon>
        <taxon>Actinomycetes</taxon>
        <taxon>Kineosporiales</taxon>
        <taxon>Kineosporiaceae</taxon>
        <taxon>Kineosporia</taxon>
    </lineage>
</organism>
<keyword evidence="7" id="KW-1185">Reference proteome</keyword>
<evidence type="ECO:0000256" key="3">
    <source>
        <dbReference type="ARBA" id="ARBA00023125"/>
    </source>
</evidence>
<dbReference type="InterPro" id="IPR005119">
    <property type="entry name" value="LysR_subst-bd"/>
</dbReference>
<dbReference type="InterPro" id="IPR000847">
    <property type="entry name" value="LysR_HTH_N"/>
</dbReference>
<dbReference type="Pfam" id="PF03466">
    <property type="entry name" value="LysR_substrate"/>
    <property type="match status" value="1"/>
</dbReference>
<dbReference type="Gene3D" id="1.10.10.10">
    <property type="entry name" value="Winged helix-like DNA-binding domain superfamily/Winged helix DNA-binding domain"/>
    <property type="match status" value="1"/>
</dbReference>
<evidence type="ECO:0000259" key="5">
    <source>
        <dbReference type="PROSITE" id="PS50931"/>
    </source>
</evidence>
<keyword evidence="2" id="KW-0805">Transcription regulation</keyword>
<dbReference type="EMBL" id="JAHBAY010000003">
    <property type="protein sequence ID" value="MBT0768777.1"/>
    <property type="molecule type" value="Genomic_DNA"/>
</dbReference>
<comment type="caution">
    <text evidence="6">The sequence shown here is derived from an EMBL/GenBank/DDBJ whole genome shotgun (WGS) entry which is preliminary data.</text>
</comment>
<name>A0ABS5TCG6_9ACTN</name>